<dbReference type="InParanoid" id="A0A0H2SAZ7"/>
<evidence type="ECO:0000313" key="2">
    <source>
        <dbReference type="EMBL" id="KLO14051.1"/>
    </source>
</evidence>
<reference evidence="2 3" key="1">
    <citation type="submission" date="2015-04" db="EMBL/GenBank/DDBJ databases">
        <title>Complete genome sequence of Schizopora paradoxa KUC8140, a cosmopolitan wood degrader in East Asia.</title>
        <authorList>
            <consortium name="DOE Joint Genome Institute"/>
            <person name="Min B."/>
            <person name="Park H."/>
            <person name="Jang Y."/>
            <person name="Kim J.-J."/>
            <person name="Kim K.H."/>
            <person name="Pangilinan J."/>
            <person name="Lipzen A."/>
            <person name="Riley R."/>
            <person name="Grigoriev I.V."/>
            <person name="Spatafora J.W."/>
            <person name="Choi I.-G."/>
        </authorList>
    </citation>
    <scope>NUCLEOTIDE SEQUENCE [LARGE SCALE GENOMIC DNA]</scope>
    <source>
        <strain evidence="2 3">KUC8140</strain>
    </source>
</reference>
<keyword evidence="1" id="KW-0472">Membrane</keyword>
<gene>
    <name evidence="2" type="ORF">SCHPADRAFT_967020</name>
</gene>
<dbReference type="EMBL" id="KQ085949">
    <property type="protein sequence ID" value="KLO14051.1"/>
    <property type="molecule type" value="Genomic_DNA"/>
</dbReference>
<organism evidence="2 3">
    <name type="scientific">Schizopora paradoxa</name>
    <dbReference type="NCBI Taxonomy" id="27342"/>
    <lineage>
        <taxon>Eukaryota</taxon>
        <taxon>Fungi</taxon>
        <taxon>Dikarya</taxon>
        <taxon>Basidiomycota</taxon>
        <taxon>Agaricomycotina</taxon>
        <taxon>Agaricomycetes</taxon>
        <taxon>Hymenochaetales</taxon>
        <taxon>Schizoporaceae</taxon>
        <taxon>Schizopora</taxon>
    </lineage>
</organism>
<feature type="transmembrane region" description="Helical" evidence="1">
    <location>
        <begin position="28"/>
        <end position="46"/>
    </location>
</feature>
<proteinExistence type="predicted"/>
<keyword evidence="1" id="KW-1133">Transmembrane helix</keyword>
<keyword evidence="3" id="KW-1185">Reference proteome</keyword>
<dbReference type="PANTHER" id="PTHR35043">
    <property type="entry name" value="TRANSCRIPTION FACTOR DOMAIN-CONTAINING PROTEIN"/>
    <property type="match status" value="1"/>
</dbReference>
<feature type="transmembrane region" description="Helical" evidence="1">
    <location>
        <begin position="67"/>
        <end position="87"/>
    </location>
</feature>
<dbReference type="Proteomes" id="UP000053477">
    <property type="component" value="Unassembled WGS sequence"/>
</dbReference>
<sequence>MNVACFTFPSSSPDQAVWVADSSCRGTFSIALMCLSTTLICIWSSVHRDIPLQRTSTFRSLLRDTPLVLVALFAPELLFYFALNQFLAARNLVRQHSFTLKHGFYATMGGFAFRQSVGKDGCWCSQPLKLTVDGVKFVVQHEPDLIPDLPITSIADRSKSNSLGKALLVVQVAWFCLNCASRLAERIPLSLLEVSTLAHGLFTLSSCAMWWSKPLTIDEPTWISLGDNRAKELLALLQILSNDDDEEQMTIPYGRHAYTTSDLVPKLDEFFDAKGFATFSSYALYRCTDYAVTTCIPLIYGFLHLLALRAQFPTSNERDLWRIAAVVIMSSGAFQAMVEVIKDIYFPGLGVSGSLEQAMDRSKNIVYYRILPFFYLLASGYLLVESIRQLWYLPHDAYVVASWSSYIPHWL</sequence>
<evidence type="ECO:0000256" key="1">
    <source>
        <dbReference type="SAM" id="Phobius"/>
    </source>
</evidence>
<keyword evidence="1" id="KW-0812">Transmembrane</keyword>
<dbReference type="STRING" id="27342.A0A0H2SAZ7"/>
<name>A0A0H2SAZ7_9AGAM</name>
<dbReference type="OrthoDB" id="9451547at2759"/>
<dbReference type="PANTHER" id="PTHR35043:SF7">
    <property type="entry name" value="TRANSCRIPTION FACTOR DOMAIN-CONTAINING PROTEIN"/>
    <property type="match status" value="1"/>
</dbReference>
<evidence type="ECO:0000313" key="3">
    <source>
        <dbReference type="Proteomes" id="UP000053477"/>
    </source>
</evidence>
<protein>
    <submittedName>
        <fullName evidence="2">Uncharacterized protein</fullName>
    </submittedName>
</protein>
<feature type="transmembrane region" description="Helical" evidence="1">
    <location>
        <begin position="290"/>
        <end position="308"/>
    </location>
</feature>
<accession>A0A0H2SAZ7</accession>
<dbReference type="AlphaFoldDB" id="A0A0H2SAZ7"/>
<feature type="transmembrane region" description="Helical" evidence="1">
    <location>
        <begin position="365"/>
        <end position="384"/>
    </location>
</feature>